<sequence length="121" mass="13896">MKGFQARYESIDSMLLNIEQIIDYVETNERLPSTVPATSQPFSGHFWLKTLLTRPQTFIRIAMTINFCLSRGHSPTDTDFPEALRIGRQWDYGNCLAHLAETTESALWMRLREVMDVGLDA</sequence>
<gene>
    <name evidence="1" type="ORF">CLO192961_LOCUS130541</name>
</gene>
<organism evidence="1 2">
    <name type="scientific">Bionectria ochroleuca</name>
    <name type="common">Gliocladium roseum</name>
    <dbReference type="NCBI Taxonomy" id="29856"/>
    <lineage>
        <taxon>Eukaryota</taxon>
        <taxon>Fungi</taxon>
        <taxon>Dikarya</taxon>
        <taxon>Ascomycota</taxon>
        <taxon>Pezizomycotina</taxon>
        <taxon>Sordariomycetes</taxon>
        <taxon>Hypocreomycetidae</taxon>
        <taxon>Hypocreales</taxon>
        <taxon>Bionectriaceae</taxon>
        <taxon>Clonostachys</taxon>
    </lineage>
</organism>
<accession>A0ABY6TYX2</accession>
<evidence type="ECO:0000313" key="2">
    <source>
        <dbReference type="Proteomes" id="UP000766486"/>
    </source>
</evidence>
<evidence type="ECO:0000313" key="1">
    <source>
        <dbReference type="EMBL" id="VUC23903.1"/>
    </source>
</evidence>
<protein>
    <submittedName>
        <fullName evidence="1">Uncharacterized protein</fullName>
    </submittedName>
</protein>
<keyword evidence="2" id="KW-1185">Reference proteome</keyword>
<proteinExistence type="predicted"/>
<comment type="caution">
    <text evidence="1">The sequence shown here is derived from an EMBL/GenBank/DDBJ whole genome shotgun (WGS) entry which is preliminary data.</text>
</comment>
<reference evidence="1 2" key="1">
    <citation type="submission" date="2019-06" db="EMBL/GenBank/DDBJ databases">
        <authorList>
            <person name="Broberg M."/>
        </authorList>
    </citation>
    <scope>NUCLEOTIDE SEQUENCE [LARGE SCALE GENOMIC DNA]</scope>
</reference>
<dbReference type="Proteomes" id="UP000766486">
    <property type="component" value="Unassembled WGS sequence"/>
</dbReference>
<name>A0ABY6TYX2_BIOOC</name>
<dbReference type="EMBL" id="CABFNS010000714">
    <property type="protein sequence ID" value="VUC23903.1"/>
    <property type="molecule type" value="Genomic_DNA"/>
</dbReference>